<keyword evidence="1" id="KW-0614">Plasmid</keyword>
<dbReference type="AlphaFoldDB" id="A0A1Z4JS34"/>
<evidence type="ECO:0000313" key="2">
    <source>
        <dbReference type="Proteomes" id="UP000217895"/>
    </source>
</evidence>
<gene>
    <name evidence="1" type="ORF">NIES2135_64520</name>
</gene>
<organism evidence="1 2">
    <name type="scientific">Leptolyngbya boryana NIES-2135</name>
    <dbReference type="NCBI Taxonomy" id="1973484"/>
    <lineage>
        <taxon>Bacteria</taxon>
        <taxon>Bacillati</taxon>
        <taxon>Cyanobacteriota</taxon>
        <taxon>Cyanophyceae</taxon>
        <taxon>Leptolyngbyales</taxon>
        <taxon>Leptolyngbyaceae</taxon>
        <taxon>Leptolyngbya group</taxon>
        <taxon>Leptolyngbya</taxon>
    </lineage>
</organism>
<proteinExistence type="predicted"/>
<reference evidence="1 2" key="1">
    <citation type="submission" date="2017-06" db="EMBL/GenBank/DDBJ databases">
        <title>Genome sequencing of cyanobaciteial culture collection at National Institute for Environmental Studies (NIES).</title>
        <authorList>
            <person name="Hirose Y."/>
            <person name="Shimura Y."/>
            <person name="Fujisawa T."/>
            <person name="Nakamura Y."/>
            <person name="Kawachi M."/>
        </authorList>
    </citation>
    <scope>NUCLEOTIDE SEQUENCE [LARGE SCALE GENOMIC DNA]</scope>
    <source>
        <strain evidence="1 2">NIES-2135</strain>
        <plasmid evidence="2">Plasmid Plasmid2 dna</plasmid>
    </source>
</reference>
<geneLocation type="plasmid" evidence="1">
    <name>plasmid2</name>
</geneLocation>
<sequence>MLEELRQRLAVAEAQADSGKFSNASAKDIIRKGKERLEPLHPPKRGRFWLGVGISF</sequence>
<keyword evidence="2" id="KW-1185">Reference proteome</keyword>
<name>A0A1Z4JS34_LEPBY</name>
<dbReference type="EMBL" id="AP018205">
    <property type="protein sequence ID" value="BAY59575.1"/>
    <property type="molecule type" value="Genomic_DNA"/>
</dbReference>
<evidence type="ECO:0000313" key="1">
    <source>
        <dbReference type="EMBL" id="BAY59575.1"/>
    </source>
</evidence>
<accession>A0A1Z4JS34</accession>
<protein>
    <submittedName>
        <fullName evidence="1">Uncharacterized protein</fullName>
    </submittedName>
</protein>
<dbReference type="Proteomes" id="UP000217895">
    <property type="component" value="Plasmid Plasmid2 dna"/>
</dbReference>